<comment type="caution">
    <text evidence="1">The sequence shown here is derived from an EMBL/GenBank/DDBJ whole genome shotgun (WGS) entry which is preliminary data.</text>
</comment>
<evidence type="ECO:0000313" key="1">
    <source>
        <dbReference type="EMBL" id="ESL01548.1"/>
    </source>
</evidence>
<organism evidence="1 2">
    <name type="scientific">Catonella morbi ATCC 51271</name>
    <dbReference type="NCBI Taxonomy" id="592026"/>
    <lineage>
        <taxon>Bacteria</taxon>
        <taxon>Bacillati</taxon>
        <taxon>Bacillota</taxon>
        <taxon>Clostridia</taxon>
        <taxon>Lachnospirales</taxon>
        <taxon>Lachnospiraceae</taxon>
        <taxon>Catonella</taxon>
    </lineage>
</organism>
<evidence type="ECO:0000313" key="2">
    <source>
        <dbReference type="Proteomes" id="UP000018227"/>
    </source>
</evidence>
<dbReference type="AlphaFoldDB" id="V2XXU5"/>
<dbReference type="HOGENOM" id="CLU_3286816_0_0_9"/>
<proteinExistence type="predicted"/>
<protein>
    <submittedName>
        <fullName evidence="1">Uncharacterized protein</fullName>
    </submittedName>
</protein>
<accession>V2XXU5</accession>
<keyword evidence="2" id="KW-1185">Reference proteome</keyword>
<dbReference type="EMBL" id="ACIL03000021">
    <property type="protein sequence ID" value="ESL01548.1"/>
    <property type="molecule type" value="Genomic_DNA"/>
</dbReference>
<dbReference type="Proteomes" id="UP000018227">
    <property type="component" value="Unassembled WGS sequence"/>
</dbReference>
<reference evidence="1 2" key="1">
    <citation type="submission" date="2013-06" db="EMBL/GenBank/DDBJ databases">
        <authorList>
            <person name="Weinstock G."/>
            <person name="Sodergren E."/>
            <person name="Clifton S."/>
            <person name="Fulton L."/>
            <person name="Fulton B."/>
            <person name="Courtney L."/>
            <person name="Fronick C."/>
            <person name="Harrison M."/>
            <person name="Strong C."/>
            <person name="Farmer C."/>
            <person name="Delahaunty K."/>
            <person name="Markovic C."/>
            <person name="Hall O."/>
            <person name="Minx P."/>
            <person name="Tomlinson C."/>
            <person name="Mitreva M."/>
            <person name="Nelson J."/>
            <person name="Hou S."/>
            <person name="Wollam A."/>
            <person name="Pepin K.H."/>
            <person name="Johnson M."/>
            <person name="Bhonagiri V."/>
            <person name="Nash W.E."/>
            <person name="Warren W."/>
            <person name="Chinwalla A."/>
            <person name="Mardis E.R."/>
            <person name="Wilson R.K."/>
        </authorList>
    </citation>
    <scope>NUCLEOTIDE SEQUENCE [LARGE SCALE GENOMIC DNA]</scope>
    <source>
        <strain evidence="1 2">ATCC 51271</strain>
    </source>
</reference>
<name>V2XXU5_9FIRM</name>
<sequence length="40" mass="5016">MRNNNCKYVIYRKNFHFMEVLSVEPEKYFEIFRLKNLSIT</sequence>
<gene>
    <name evidence="1" type="ORF">GCWU0000282_003107</name>
</gene>